<reference evidence="1" key="1">
    <citation type="submission" date="2021-08" db="EMBL/GenBank/DDBJ databases">
        <title>The first chromosome-level gecko genome reveals the dynamic sex chromosomes of Neotropical dwarf geckos (Sphaerodactylidae: Sphaerodactylus).</title>
        <authorList>
            <person name="Pinto B.J."/>
            <person name="Keating S.E."/>
            <person name="Gamble T."/>
        </authorList>
    </citation>
    <scope>NUCLEOTIDE SEQUENCE</scope>
    <source>
        <strain evidence="1">TG3544</strain>
    </source>
</reference>
<keyword evidence="2" id="KW-1185">Reference proteome</keyword>
<protein>
    <submittedName>
        <fullName evidence="1">Uncharacterized protein</fullName>
    </submittedName>
</protein>
<sequence>MVTVGGGTVEARSMDAPSVGFQACGDLGLQVYQGQDQTIPRWSDGPTVVEREILDGATSEPGRALEYARFWPVPQVINPFSCGIYVFYSIALQHLDKLWPCVFSLALWGCNYWTFWTFTNLFIFVVLVAVYAHIFIYVERKVAWMSKNISFHPHYKEMMINLMKMVIVILTTA</sequence>
<name>A0ACB8E6J7_9SAUR</name>
<proteinExistence type="predicted"/>
<dbReference type="Proteomes" id="UP000827872">
    <property type="component" value="Linkage Group LG10"/>
</dbReference>
<evidence type="ECO:0000313" key="1">
    <source>
        <dbReference type="EMBL" id="KAH7988106.1"/>
    </source>
</evidence>
<dbReference type="EMBL" id="CM037623">
    <property type="protein sequence ID" value="KAH7988106.1"/>
    <property type="molecule type" value="Genomic_DNA"/>
</dbReference>
<accession>A0ACB8E6J7</accession>
<evidence type="ECO:0000313" key="2">
    <source>
        <dbReference type="Proteomes" id="UP000827872"/>
    </source>
</evidence>
<gene>
    <name evidence="1" type="ORF">K3G42_007152</name>
</gene>
<organism evidence="1 2">
    <name type="scientific">Sphaerodactylus townsendi</name>
    <dbReference type="NCBI Taxonomy" id="933632"/>
    <lineage>
        <taxon>Eukaryota</taxon>
        <taxon>Metazoa</taxon>
        <taxon>Chordata</taxon>
        <taxon>Craniata</taxon>
        <taxon>Vertebrata</taxon>
        <taxon>Euteleostomi</taxon>
        <taxon>Lepidosauria</taxon>
        <taxon>Squamata</taxon>
        <taxon>Bifurcata</taxon>
        <taxon>Gekkota</taxon>
        <taxon>Sphaerodactylidae</taxon>
        <taxon>Sphaerodactylus</taxon>
    </lineage>
</organism>
<comment type="caution">
    <text evidence="1">The sequence shown here is derived from an EMBL/GenBank/DDBJ whole genome shotgun (WGS) entry which is preliminary data.</text>
</comment>